<evidence type="ECO:0000256" key="4">
    <source>
        <dbReference type="ARBA" id="ARBA00022723"/>
    </source>
</evidence>
<dbReference type="OrthoDB" id="8062037at2759"/>
<evidence type="ECO:0000313" key="11">
    <source>
        <dbReference type="Proteomes" id="UP000541444"/>
    </source>
</evidence>
<dbReference type="Gene3D" id="3.30.40.10">
    <property type="entry name" value="Zinc/RING finger domain, C3HC4 (zinc finger)"/>
    <property type="match status" value="1"/>
</dbReference>
<dbReference type="InterPro" id="IPR013083">
    <property type="entry name" value="Znf_RING/FYVE/PHD"/>
</dbReference>
<dbReference type="AlphaFoldDB" id="A0A7J7LHS8"/>
<dbReference type="PANTHER" id="PTHR22937:SF163">
    <property type="entry name" value="RING-TYPE E3 UBIQUITIN TRANSFERASE"/>
    <property type="match status" value="1"/>
</dbReference>
<dbReference type="GO" id="GO:0061630">
    <property type="term" value="F:ubiquitin protein ligase activity"/>
    <property type="evidence" value="ECO:0007669"/>
    <property type="project" value="UniProtKB-EC"/>
</dbReference>
<evidence type="ECO:0000256" key="8">
    <source>
        <dbReference type="PROSITE-ProRule" id="PRU00175"/>
    </source>
</evidence>
<evidence type="ECO:0000256" key="2">
    <source>
        <dbReference type="ARBA" id="ARBA00012483"/>
    </source>
</evidence>
<evidence type="ECO:0000256" key="7">
    <source>
        <dbReference type="ARBA" id="ARBA00022833"/>
    </source>
</evidence>
<dbReference type="GO" id="GO:0008270">
    <property type="term" value="F:zinc ion binding"/>
    <property type="evidence" value="ECO:0007669"/>
    <property type="project" value="UniProtKB-KW"/>
</dbReference>
<name>A0A7J7LHS8_9MAGN</name>
<dbReference type="EC" id="2.3.2.27" evidence="2"/>
<proteinExistence type="predicted"/>
<organism evidence="10 11">
    <name type="scientific">Kingdonia uniflora</name>
    <dbReference type="NCBI Taxonomy" id="39325"/>
    <lineage>
        <taxon>Eukaryota</taxon>
        <taxon>Viridiplantae</taxon>
        <taxon>Streptophyta</taxon>
        <taxon>Embryophyta</taxon>
        <taxon>Tracheophyta</taxon>
        <taxon>Spermatophyta</taxon>
        <taxon>Magnoliopsida</taxon>
        <taxon>Ranunculales</taxon>
        <taxon>Circaeasteraceae</taxon>
        <taxon>Kingdonia</taxon>
    </lineage>
</organism>
<dbReference type="Pfam" id="PF13639">
    <property type="entry name" value="zf-RING_2"/>
    <property type="match status" value="1"/>
</dbReference>
<dbReference type="SUPFAM" id="SSF57850">
    <property type="entry name" value="RING/U-box"/>
    <property type="match status" value="1"/>
</dbReference>
<evidence type="ECO:0000313" key="10">
    <source>
        <dbReference type="EMBL" id="KAF6142064.1"/>
    </source>
</evidence>
<evidence type="ECO:0000256" key="5">
    <source>
        <dbReference type="ARBA" id="ARBA00022771"/>
    </source>
</evidence>
<comment type="catalytic activity">
    <reaction evidence="1">
        <text>S-ubiquitinyl-[E2 ubiquitin-conjugating enzyme]-L-cysteine + [acceptor protein]-L-lysine = [E2 ubiquitin-conjugating enzyme]-L-cysteine + N(6)-ubiquitinyl-[acceptor protein]-L-lysine.</text>
        <dbReference type="EC" id="2.3.2.27"/>
    </reaction>
</comment>
<dbReference type="EMBL" id="JACGCM010002282">
    <property type="protein sequence ID" value="KAF6142064.1"/>
    <property type="molecule type" value="Genomic_DNA"/>
</dbReference>
<keyword evidence="4" id="KW-0479">Metal-binding</keyword>
<reference evidence="10 11" key="1">
    <citation type="journal article" date="2020" name="IScience">
        <title>Genome Sequencing of the Endangered Kingdonia uniflora (Circaeasteraceae, Ranunculales) Reveals Potential Mechanisms of Evolutionary Specialization.</title>
        <authorList>
            <person name="Sun Y."/>
            <person name="Deng T."/>
            <person name="Zhang A."/>
            <person name="Moore M.J."/>
            <person name="Landis J.B."/>
            <person name="Lin N."/>
            <person name="Zhang H."/>
            <person name="Zhang X."/>
            <person name="Huang J."/>
            <person name="Zhang X."/>
            <person name="Sun H."/>
            <person name="Wang H."/>
        </authorList>
    </citation>
    <scope>NUCLEOTIDE SEQUENCE [LARGE SCALE GENOMIC DNA]</scope>
    <source>
        <strain evidence="10">TB1705</strain>
        <tissue evidence="10">Leaf</tissue>
    </source>
</reference>
<sequence>MQKVFAISINCVSKMEQMQSIEININIGVELLRGNLNIEVFETVGLENHIDYEDEGQSLHEEHQRSRLNELLDMRNSENSSLAPLNIEELNLKSREVDLLVHELTYLHYNFKDQYSNEEYNAAQEKIISAKVNPDFRVKTIPYVLSPSTDEESETCAICLDEIKNGKNIGSLQCGHEYHINCIKRWLRVKDLCPKCKRQCLPF</sequence>
<feature type="domain" description="RING-type" evidence="9">
    <location>
        <begin position="156"/>
        <end position="197"/>
    </location>
</feature>
<keyword evidence="11" id="KW-1185">Reference proteome</keyword>
<dbReference type="PANTHER" id="PTHR22937">
    <property type="entry name" value="E3 UBIQUITIN-PROTEIN LIGASE RNF165"/>
    <property type="match status" value="1"/>
</dbReference>
<evidence type="ECO:0000256" key="3">
    <source>
        <dbReference type="ARBA" id="ARBA00022679"/>
    </source>
</evidence>
<comment type="caution">
    <text evidence="10">The sequence shown here is derived from an EMBL/GenBank/DDBJ whole genome shotgun (WGS) entry which is preliminary data.</text>
</comment>
<dbReference type="Proteomes" id="UP000541444">
    <property type="component" value="Unassembled WGS sequence"/>
</dbReference>
<gene>
    <name evidence="10" type="ORF">GIB67_001261</name>
</gene>
<keyword evidence="3" id="KW-0808">Transferase</keyword>
<dbReference type="InterPro" id="IPR045191">
    <property type="entry name" value="MBR1/2-like"/>
</dbReference>
<protein>
    <recommendedName>
        <fullName evidence="2">RING-type E3 ubiquitin transferase</fullName>
        <ecNumber evidence="2">2.3.2.27</ecNumber>
    </recommendedName>
</protein>
<evidence type="ECO:0000256" key="1">
    <source>
        <dbReference type="ARBA" id="ARBA00000900"/>
    </source>
</evidence>
<dbReference type="SMART" id="SM00184">
    <property type="entry name" value="RING"/>
    <property type="match status" value="1"/>
</dbReference>
<keyword evidence="7" id="KW-0862">Zinc</keyword>
<keyword evidence="5 8" id="KW-0863">Zinc-finger</keyword>
<evidence type="ECO:0000256" key="6">
    <source>
        <dbReference type="ARBA" id="ARBA00022786"/>
    </source>
</evidence>
<evidence type="ECO:0000259" key="9">
    <source>
        <dbReference type="PROSITE" id="PS50089"/>
    </source>
</evidence>
<dbReference type="PROSITE" id="PS50089">
    <property type="entry name" value="ZF_RING_2"/>
    <property type="match status" value="1"/>
</dbReference>
<dbReference type="InterPro" id="IPR001841">
    <property type="entry name" value="Znf_RING"/>
</dbReference>
<accession>A0A7J7LHS8</accession>
<keyword evidence="6" id="KW-0833">Ubl conjugation pathway</keyword>